<dbReference type="AlphaFoldDB" id="Q4PMF5"/>
<dbReference type="Gene3D" id="2.40.128.20">
    <property type="match status" value="1"/>
</dbReference>
<dbReference type="InterPro" id="IPR012674">
    <property type="entry name" value="Calycin"/>
</dbReference>
<evidence type="ECO:0000313" key="3">
    <source>
        <dbReference type="EMBL" id="AAY66809.1"/>
    </source>
</evidence>
<name>Q4PMF5_IXOSC</name>
<protein>
    <submittedName>
        <fullName evidence="3">Putative secreted histamine binding protein</fullName>
    </submittedName>
</protein>
<dbReference type="SUPFAM" id="SSF50814">
    <property type="entry name" value="Lipocalins"/>
    <property type="match status" value="1"/>
</dbReference>
<reference evidence="3" key="1">
    <citation type="submission" date="2005-05" db="EMBL/GenBank/DDBJ databases">
        <authorList>
            <person name="Tseng H.-P."/>
            <person name="Hseu T.-H."/>
            <person name="Buhler D.R."/>
            <person name="Wang W.-D."/>
            <person name="Tsai H.-L."/>
            <person name="Hu C.-H."/>
        </authorList>
    </citation>
    <scope>NUCLEOTIDE SEQUENCE</scope>
    <source>
        <strain evidence="3">ISNU-L-ISN-68</strain>
        <tissue evidence="3">Salivary glands</tissue>
    </source>
</reference>
<feature type="compositionally biased region" description="Basic and acidic residues" evidence="1">
    <location>
        <begin position="191"/>
        <end position="206"/>
    </location>
</feature>
<sequence>MKAFFSLVIAALYPSVKCTLSSSSCECPAPETFLLQDHNYSRFRDPWPFLRSPERLYLKYAPILQYLENIKCIFSEFIKNDTRYEYVERTLSWISLGEQPSRKTITVELKGTIKSKSEVTATATGFGSHDFNTVYSDPKCLILRISQTEKNVPKRSCLLWVKEKSLKNPLRHCRFLFDVFCNWKREDLKPEKDCDKGVEKKDERPTIADNQNSGNNRPPR</sequence>
<evidence type="ECO:0000256" key="1">
    <source>
        <dbReference type="SAM" id="MobiDB-lite"/>
    </source>
</evidence>
<dbReference type="GO" id="GO:0030682">
    <property type="term" value="P:symbiont-mediated perturbation of host defenses"/>
    <property type="evidence" value="ECO:0007669"/>
    <property type="project" value="InterPro"/>
</dbReference>
<keyword evidence="2" id="KW-0732">Signal</keyword>
<dbReference type="GO" id="GO:0043176">
    <property type="term" value="F:amine binding"/>
    <property type="evidence" value="ECO:0007669"/>
    <property type="project" value="InterPro"/>
</dbReference>
<feature type="signal peptide" evidence="2">
    <location>
        <begin position="1"/>
        <end position="18"/>
    </location>
</feature>
<dbReference type="InterPro" id="IPR002970">
    <property type="entry name" value="Tick_his-bd"/>
</dbReference>
<organism evidence="3">
    <name type="scientific">Ixodes scapularis</name>
    <name type="common">Black-legged tick</name>
    <name type="synonym">Deer tick</name>
    <dbReference type="NCBI Taxonomy" id="6945"/>
    <lineage>
        <taxon>Eukaryota</taxon>
        <taxon>Metazoa</taxon>
        <taxon>Ecdysozoa</taxon>
        <taxon>Arthropoda</taxon>
        <taxon>Chelicerata</taxon>
        <taxon>Arachnida</taxon>
        <taxon>Acari</taxon>
        <taxon>Parasitiformes</taxon>
        <taxon>Ixodida</taxon>
        <taxon>Ixodoidea</taxon>
        <taxon>Ixodidae</taxon>
        <taxon>Ixodinae</taxon>
        <taxon>Ixodes</taxon>
    </lineage>
</organism>
<proteinExistence type="evidence at transcript level"/>
<feature type="compositionally biased region" description="Polar residues" evidence="1">
    <location>
        <begin position="208"/>
        <end position="220"/>
    </location>
</feature>
<feature type="chain" id="PRO_5004241897" evidence="2">
    <location>
        <begin position="19"/>
        <end position="220"/>
    </location>
</feature>
<dbReference type="VEuPathDB" id="VectorBase:ISCP_022851"/>
<reference evidence="3" key="2">
    <citation type="journal article" date="2006" name="Insect Biochem. Mol. Biol.">
        <title>An annotated catalog of salivary gland transcripts from Ixodes scapularis ticks.</title>
        <authorList>
            <person name="Ribeiro J.M."/>
            <person name="Alarcon-Chaidez F."/>
            <person name="Francischetti I.M."/>
            <person name="Mans B.J."/>
            <person name="Mather T.N."/>
            <person name="Valenzuela J.G."/>
            <person name="Wikel S.K."/>
        </authorList>
    </citation>
    <scope>NUCLEOTIDE SEQUENCE</scope>
    <source>
        <strain evidence="3">ISNU-L-ISN-68</strain>
        <tissue evidence="3">Salivary glands</tissue>
    </source>
</reference>
<dbReference type="EMBL" id="DQ066172">
    <property type="protein sequence ID" value="AAY66809.1"/>
    <property type="molecule type" value="mRNA"/>
</dbReference>
<evidence type="ECO:0000256" key="2">
    <source>
        <dbReference type="SAM" id="SignalP"/>
    </source>
</evidence>
<accession>Q4PMF5</accession>
<feature type="region of interest" description="Disordered" evidence="1">
    <location>
        <begin position="191"/>
        <end position="220"/>
    </location>
</feature>
<dbReference type="Pfam" id="PF02098">
    <property type="entry name" value="His_binding"/>
    <property type="match status" value="1"/>
</dbReference>